<evidence type="ECO:0008006" key="4">
    <source>
        <dbReference type="Google" id="ProtNLM"/>
    </source>
</evidence>
<feature type="signal peptide" evidence="1">
    <location>
        <begin position="1"/>
        <end position="23"/>
    </location>
</feature>
<organism evidence="2 3">
    <name type="scientific">Roseinatronobacter bogoriensis subsp. barguzinensis</name>
    <dbReference type="NCBI Taxonomy" id="441209"/>
    <lineage>
        <taxon>Bacteria</taxon>
        <taxon>Pseudomonadati</taxon>
        <taxon>Pseudomonadota</taxon>
        <taxon>Alphaproteobacteria</taxon>
        <taxon>Rhodobacterales</taxon>
        <taxon>Paracoccaceae</taxon>
        <taxon>Roseinatronobacter</taxon>
    </lineage>
</organism>
<proteinExistence type="predicted"/>
<evidence type="ECO:0000313" key="3">
    <source>
        <dbReference type="Proteomes" id="UP000228948"/>
    </source>
</evidence>
<dbReference type="KEGG" id="rbg:BG454_16990"/>
<name>A0A2K8KN04_9RHOB</name>
<feature type="chain" id="PRO_5014675048" description="Outer membrane protein beta-barrel domain-containing protein" evidence="1">
    <location>
        <begin position="24"/>
        <end position="246"/>
    </location>
</feature>
<dbReference type="OrthoDB" id="6555107at2"/>
<sequence>MHKFKILLAAVFGLTSLAGAAQAQTGPDTVYQITPYVWATGVGGDIRPRSGAGTVSISKSFSDLIKDLDAAFFISAYARHGNLVFMGDLSTSSSSREGTVPPGVDAKGKLRQTSVTALAGYRVAQTPDATFAILGGVRHWRVRAEVDVPLAGLSASRSVNFTDPIIAARANFQIAPGWSSLLYADVGGFGVGSRVTAQLLGTVNYQLRENAFLSVGYRHLHVDYRRSGTRFDMRMSGPIIGATLRF</sequence>
<gene>
    <name evidence="2" type="ORF">BG454_16990</name>
</gene>
<dbReference type="AlphaFoldDB" id="A0A2K8KN04"/>
<evidence type="ECO:0000256" key="1">
    <source>
        <dbReference type="SAM" id="SignalP"/>
    </source>
</evidence>
<keyword evidence="3" id="KW-1185">Reference proteome</keyword>
<accession>A0A2K8KN04</accession>
<dbReference type="STRING" id="441209.GCA_001870665_03183"/>
<dbReference type="SUPFAM" id="SSF56925">
    <property type="entry name" value="OMPA-like"/>
    <property type="match status" value="1"/>
</dbReference>
<keyword evidence="1" id="KW-0732">Signal</keyword>
<evidence type="ECO:0000313" key="2">
    <source>
        <dbReference type="EMBL" id="ATX68000.1"/>
    </source>
</evidence>
<dbReference type="EMBL" id="CP024899">
    <property type="protein sequence ID" value="ATX68000.1"/>
    <property type="molecule type" value="Genomic_DNA"/>
</dbReference>
<reference evidence="2 3" key="1">
    <citation type="submission" date="2017-11" db="EMBL/GenBank/DDBJ databases">
        <title>Revised Sequence and Annotation of the Rhodobaca barguzinensis strain alga05 Genome.</title>
        <authorList>
            <person name="Kopejtka K."/>
            <person name="Tomasch J.M."/>
            <person name="Bunk B."/>
            <person name="Koblizek M."/>
        </authorList>
    </citation>
    <scope>NUCLEOTIDE SEQUENCE [LARGE SCALE GENOMIC DNA]</scope>
    <source>
        <strain evidence="3">alga05</strain>
    </source>
</reference>
<dbReference type="Proteomes" id="UP000228948">
    <property type="component" value="Chromosome"/>
</dbReference>
<dbReference type="InterPro" id="IPR011250">
    <property type="entry name" value="OMP/PagP_B-barrel"/>
</dbReference>
<protein>
    <recommendedName>
        <fullName evidence="4">Outer membrane protein beta-barrel domain-containing protein</fullName>
    </recommendedName>
</protein>